<proteinExistence type="predicted"/>
<accession>A0A3R6VWV7</accession>
<evidence type="ECO:0008006" key="3">
    <source>
        <dbReference type="Google" id="ProtNLM"/>
    </source>
</evidence>
<dbReference type="VEuPathDB" id="FungiDB:H310_11198"/>
<evidence type="ECO:0000313" key="1">
    <source>
        <dbReference type="EMBL" id="RHY29389.1"/>
    </source>
</evidence>
<gene>
    <name evidence="1" type="ORF">DYB32_005175</name>
</gene>
<organism evidence="1 2">
    <name type="scientific">Aphanomyces invadans</name>
    <dbReference type="NCBI Taxonomy" id="157072"/>
    <lineage>
        <taxon>Eukaryota</taxon>
        <taxon>Sar</taxon>
        <taxon>Stramenopiles</taxon>
        <taxon>Oomycota</taxon>
        <taxon>Saprolegniomycetes</taxon>
        <taxon>Saprolegniales</taxon>
        <taxon>Verrucalvaceae</taxon>
        <taxon>Aphanomyces</taxon>
    </lineage>
</organism>
<keyword evidence="2" id="KW-1185">Reference proteome</keyword>
<reference evidence="1 2" key="1">
    <citation type="submission" date="2018-08" db="EMBL/GenBank/DDBJ databases">
        <title>Aphanomyces genome sequencing and annotation.</title>
        <authorList>
            <person name="Minardi D."/>
            <person name="Oidtmann B."/>
            <person name="Van Der Giezen M."/>
            <person name="Studholme D.J."/>
        </authorList>
    </citation>
    <scope>NUCLEOTIDE SEQUENCE [LARGE SCALE GENOMIC DNA]</scope>
    <source>
        <strain evidence="1 2">NJM0002</strain>
    </source>
</reference>
<name>A0A3R6VWV7_9STRA</name>
<dbReference type="EMBL" id="QUSY01000448">
    <property type="protein sequence ID" value="RHY29389.1"/>
    <property type="molecule type" value="Genomic_DNA"/>
</dbReference>
<protein>
    <recommendedName>
        <fullName evidence="3">Proteasome assembly chaperone 1</fullName>
    </recommendedName>
</protein>
<comment type="caution">
    <text evidence="1">The sequence shown here is derived from an EMBL/GenBank/DDBJ whole genome shotgun (WGS) entry which is preliminary data.</text>
</comment>
<evidence type="ECO:0000313" key="2">
    <source>
        <dbReference type="Proteomes" id="UP000285060"/>
    </source>
</evidence>
<dbReference type="AlphaFoldDB" id="A0A3R6VWV7"/>
<sequence length="247" mass="27160">MAHHELADAVVLGYRDLSAAGVRLLHHVTIDGMNVMEESLDIHGQPLLIRNFVDESTNRPKLSVLIVPGSVPADLCTLMCAEIVDLLQGSKNVLVLSSLNLPMTSEQEHIVFWKQLHTTTPLALADLDFEPVPANSRWTVKDQFLSTLLHFLHVEYLPVTLLVVRGYKYSNSPVDGTTEVCRTRTSFPLSPNLRVLCQVLLKLGHATPVVMQELGMATKVAVDVQAAAALDVATATDQFSTHSMLYN</sequence>
<dbReference type="Proteomes" id="UP000285060">
    <property type="component" value="Unassembled WGS sequence"/>
</dbReference>